<dbReference type="GO" id="GO:0005886">
    <property type="term" value="C:plasma membrane"/>
    <property type="evidence" value="ECO:0007669"/>
    <property type="project" value="UniProtKB-SubCell"/>
</dbReference>
<dbReference type="PANTHER" id="PTHR37937">
    <property type="entry name" value="CONJUGATIVE TRANSFER: DNA TRANSPORT"/>
    <property type="match status" value="1"/>
</dbReference>
<feature type="compositionally biased region" description="Polar residues" evidence="7">
    <location>
        <begin position="445"/>
        <end position="463"/>
    </location>
</feature>
<keyword evidence="3" id="KW-1003">Cell membrane</keyword>
<feature type="region of interest" description="Disordered" evidence="7">
    <location>
        <begin position="445"/>
        <end position="465"/>
    </location>
</feature>
<dbReference type="SUPFAM" id="SSF52540">
    <property type="entry name" value="P-loop containing nucleoside triphosphate hydrolases"/>
    <property type="match status" value="1"/>
</dbReference>
<comment type="caution">
    <text evidence="8">The sequence shown here is derived from an EMBL/GenBank/DDBJ whole genome shotgun (WGS) entry which is preliminary data.</text>
</comment>
<evidence type="ECO:0000256" key="4">
    <source>
        <dbReference type="ARBA" id="ARBA00022692"/>
    </source>
</evidence>
<evidence type="ECO:0000313" key="8">
    <source>
        <dbReference type="EMBL" id="HIX50356.1"/>
    </source>
</evidence>
<organism evidence="8 9">
    <name type="scientific">Candidatus Borkfalkia faecavium</name>
    <dbReference type="NCBI Taxonomy" id="2838508"/>
    <lineage>
        <taxon>Bacteria</taxon>
        <taxon>Bacillati</taxon>
        <taxon>Bacillota</taxon>
        <taxon>Clostridia</taxon>
        <taxon>Christensenellales</taxon>
        <taxon>Christensenellaceae</taxon>
        <taxon>Candidatus Borkfalkia</taxon>
    </lineage>
</organism>
<evidence type="ECO:0000256" key="5">
    <source>
        <dbReference type="ARBA" id="ARBA00022989"/>
    </source>
</evidence>
<dbReference type="EMBL" id="DXEW01000020">
    <property type="protein sequence ID" value="HIX50356.1"/>
    <property type="molecule type" value="Genomic_DNA"/>
</dbReference>
<evidence type="ECO:0000256" key="2">
    <source>
        <dbReference type="ARBA" id="ARBA00008806"/>
    </source>
</evidence>
<reference evidence="8" key="1">
    <citation type="journal article" date="2021" name="PeerJ">
        <title>Extensive microbial diversity within the chicken gut microbiome revealed by metagenomics and culture.</title>
        <authorList>
            <person name="Gilroy R."/>
            <person name="Ravi A."/>
            <person name="Getino M."/>
            <person name="Pursley I."/>
            <person name="Horton D.L."/>
            <person name="Alikhan N.F."/>
            <person name="Baker D."/>
            <person name="Gharbi K."/>
            <person name="Hall N."/>
            <person name="Watson M."/>
            <person name="Adriaenssens E.M."/>
            <person name="Foster-Nyarko E."/>
            <person name="Jarju S."/>
            <person name="Secka A."/>
            <person name="Antonio M."/>
            <person name="Oren A."/>
            <person name="Chaudhuri R.R."/>
            <person name="La Ragione R."/>
            <person name="Hildebrand F."/>
            <person name="Pallen M.J."/>
        </authorList>
    </citation>
    <scope>NUCLEOTIDE SEQUENCE</scope>
    <source>
        <strain evidence="8">2189</strain>
    </source>
</reference>
<dbReference type="Gene3D" id="3.40.50.300">
    <property type="entry name" value="P-loop containing nucleotide triphosphate hydrolases"/>
    <property type="match status" value="2"/>
</dbReference>
<dbReference type="InterPro" id="IPR051539">
    <property type="entry name" value="T4SS-coupling_protein"/>
</dbReference>
<comment type="similarity">
    <text evidence="2">Belongs to the VirD4/TraG family.</text>
</comment>
<keyword evidence="5" id="KW-1133">Transmembrane helix</keyword>
<evidence type="ECO:0000256" key="7">
    <source>
        <dbReference type="SAM" id="MobiDB-lite"/>
    </source>
</evidence>
<accession>A0A9D1W0R8</accession>
<comment type="subcellular location">
    <subcellularLocation>
        <location evidence="1">Cell membrane</location>
        <topology evidence="1">Multi-pass membrane protein</topology>
    </subcellularLocation>
</comment>
<dbReference type="InterPro" id="IPR027417">
    <property type="entry name" value="P-loop_NTPase"/>
</dbReference>
<feature type="non-terminal residue" evidence="8">
    <location>
        <position position="1"/>
    </location>
</feature>
<proteinExistence type="inferred from homology"/>
<dbReference type="Pfam" id="PF02534">
    <property type="entry name" value="T4SS-DNA_transf"/>
    <property type="match status" value="1"/>
</dbReference>
<evidence type="ECO:0000256" key="1">
    <source>
        <dbReference type="ARBA" id="ARBA00004651"/>
    </source>
</evidence>
<name>A0A9D1W0R8_9FIRM</name>
<evidence type="ECO:0000313" key="9">
    <source>
        <dbReference type="Proteomes" id="UP000886847"/>
    </source>
</evidence>
<protein>
    <submittedName>
        <fullName evidence="8">Type IV secretory system conjugative DNA transfer family protein</fullName>
    </submittedName>
</protein>
<gene>
    <name evidence="8" type="ORF">H9851_03640</name>
</gene>
<sequence>WLTIKRLKKLKEFTVTTWEKMPEHDDEIVIGAEKKGKGLEIISTSALHALIVGTTGSGKTTGFVDQNIAILGKSRGKPSMIIADPKKELYEKHAKQLESEGYKISTLDLREPYSSARWNPMQVLIRRIRQVKELQNDLKQEDGKYYACGEVFLSHRDARTRVQELKDEIFENAMDLVYTLCPVQNKDQPTWEEGARNLIFGLVLAFCEDVISGKMDEKQLQLFNVYHNVTKYCSEDTTALKQYLLEGRDEFSKVRGLVNTVLITSDKTLTSYLSEVNSYMQQLSDDGILSMTSENDIDIANMDESPNALFVIVPDERFTRHRFVTLFLTQTYKELVEKANTNLRKKQTDTAILKRRAYYILDEFANLPKMENIEGMVTVGRSRGIRYLFVLQSFSQLNAKYGKDVADILKSNCNVKLFIGSDDAETRKEFSELCGQKKVKSFSVNTSAENPASSNTGASNQPLITPGMLERLNGDEKGDAIVSVRGYEPIWTRFTSSYELKHIYFAAGKADIGKREARLFDKSQYVFDICGGSQAEEEERQLIAIEQREREETGSAPNIAELDAAWSKQREAIRKKVSSAAAVLGDEDAQALVEAKLENKQMLIALLLQEYTDLSVRQKLNTLSAYLSEALPKLLELQEKVRNS</sequence>
<evidence type="ECO:0000256" key="6">
    <source>
        <dbReference type="ARBA" id="ARBA00023136"/>
    </source>
</evidence>
<dbReference type="PANTHER" id="PTHR37937:SF1">
    <property type="entry name" value="CONJUGATIVE TRANSFER: DNA TRANSPORT"/>
    <property type="match status" value="1"/>
</dbReference>
<keyword evidence="6" id="KW-0472">Membrane</keyword>
<dbReference type="Proteomes" id="UP000886847">
    <property type="component" value="Unassembled WGS sequence"/>
</dbReference>
<dbReference type="AlphaFoldDB" id="A0A9D1W0R8"/>
<reference evidence="8" key="2">
    <citation type="submission" date="2021-04" db="EMBL/GenBank/DDBJ databases">
        <authorList>
            <person name="Gilroy R."/>
        </authorList>
    </citation>
    <scope>NUCLEOTIDE SEQUENCE</scope>
    <source>
        <strain evidence="8">2189</strain>
    </source>
</reference>
<dbReference type="InterPro" id="IPR003688">
    <property type="entry name" value="TraG/VirD4"/>
</dbReference>
<dbReference type="CDD" id="cd01127">
    <property type="entry name" value="TrwB_TraG_TraD_VirD4"/>
    <property type="match status" value="1"/>
</dbReference>
<evidence type="ECO:0000256" key="3">
    <source>
        <dbReference type="ARBA" id="ARBA00022475"/>
    </source>
</evidence>
<keyword evidence="4" id="KW-0812">Transmembrane</keyword>